<dbReference type="Pfam" id="PF03460">
    <property type="entry name" value="NIR_SIR_ferr"/>
    <property type="match status" value="2"/>
</dbReference>
<dbReference type="PATRIC" id="fig|1555112.3.peg.3393"/>
<dbReference type="RefSeq" id="WP_068140592.1">
    <property type="nucleotide sequence ID" value="NZ_AP014924.1"/>
</dbReference>
<dbReference type="SUPFAM" id="SSF55124">
    <property type="entry name" value="Nitrite/Sulfite reductase N-terminal domain-like"/>
    <property type="match status" value="2"/>
</dbReference>
<proteinExistence type="inferred from homology"/>
<dbReference type="KEGG" id="lpil:LIP_3359"/>
<feature type="region of interest" description="Disordered" evidence="10">
    <location>
        <begin position="197"/>
        <end position="228"/>
    </location>
</feature>
<dbReference type="PANTHER" id="PTHR11493:SF47">
    <property type="entry name" value="SULFITE REDUCTASE [NADPH] SUBUNIT BETA"/>
    <property type="match status" value="1"/>
</dbReference>
<evidence type="ECO:0000256" key="6">
    <source>
        <dbReference type="ARBA" id="ARBA00022723"/>
    </source>
</evidence>
<evidence type="ECO:0000259" key="11">
    <source>
        <dbReference type="Pfam" id="PF01077"/>
    </source>
</evidence>
<dbReference type="AlphaFoldDB" id="A0A0K2SQ06"/>
<dbReference type="Gene3D" id="3.90.480.20">
    <property type="match status" value="1"/>
</dbReference>
<dbReference type="InterPro" id="IPR045854">
    <property type="entry name" value="NO2/SO3_Rdtase_4Fe4S_sf"/>
</dbReference>
<evidence type="ECO:0000313" key="14">
    <source>
        <dbReference type="Proteomes" id="UP000065807"/>
    </source>
</evidence>
<feature type="domain" description="Nitrite/sulphite reductase 4Fe-4S" evidence="11">
    <location>
        <begin position="225"/>
        <end position="356"/>
    </location>
</feature>
<keyword evidence="7" id="KW-0560">Oxidoreductase</keyword>
<dbReference type="STRING" id="1555112.LIP_3359"/>
<evidence type="ECO:0000256" key="1">
    <source>
        <dbReference type="ARBA" id="ARBA00001929"/>
    </source>
</evidence>
<reference evidence="14" key="2">
    <citation type="journal article" date="2016" name="Int. J. Syst. Evol. Microbiol.">
        <title>Complete genome sequence and cell structure of Limnochorda pilosa, a Gram-negative spore-former within the phylum Firmicutes.</title>
        <authorList>
            <person name="Watanabe M."/>
            <person name="Kojima H."/>
            <person name="Fukui M."/>
        </authorList>
    </citation>
    <scope>NUCLEOTIDE SEQUENCE [LARGE SCALE GENOMIC DNA]</scope>
    <source>
        <strain evidence="14">HC45</strain>
    </source>
</reference>
<dbReference type="SUPFAM" id="SSF56014">
    <property type="entry name" value="Nitrite and sulphite reductase 4Fe-4S domain-like"/>
    <property type="match status" value="2"/>
</dbReference>
<dbReference type="EMBL" id="AP014924">
    <property type="protein sequence ID" value="BAS29171.1"/>
    <property type="molecule type" value="Genomic_DNA"/>
</dbReference>
<dbReference type="Pfam" id="PF01077">
    <property type="entry name" value="NIR_SIR"/>
    <property type="match status" value="2"/>
</dbReference>
<dbReference type="InterPro" id="IPR006066">
    <property type="entry name" value="NO2/SO3_Rdtase_FeS/sirohaem_BS"/>
</dbReference>
<keyword evidence="14" id="KW-1185">Reference proteome</keyword>
<evidence type="ECO:0000256" key="10">
    <source>
        <dbReference type="SAM" id="MobiDB-lite"/>
    </source>
</evidence>
<evidence type="ECO:0000256" key="9">
    <source>
        <dbReference type="ARBA" id="ARBA00023014"/>
    </source>
</evidence>
<sequence length="591" mass="65409">MSSRATERSKVEQIKEASAYLKGDLSDQLASPSSHLSEDGRQVLKFHGIYQQDDRDVRRERKRAGEQPRYLFMVRTKIPGGVLSAEQYLVHDHLADRFGNGTLRVTTRQDFQFHGVLKGNLQAGLKELNQVLVTTLAACGDVERNVVACPAPLADPLHGLVTRQARALSSRLLPRSRAYYEVWLNGERIAVERPAGDARPGADRLAPAEAHAGWDRDGRPGPGVALEDPVEPLYGPTYLPRKFKTGIALAGDNCIDVFTQDLGLVAIPDGREVAGFNVLAGGGLGMSHGTPGTFPRLADVVGFVPPHWVFPVAEAVISIHRDFGNRADRHRARLKYVLAERGLPWFREELERRLGFSLSEPTPMEPFRADDHLGWHPQGDGRLFLGLPVENGRIRDAGQERLKTGLRELVQRLRPGVRLTPQQNVLLTDLEPTARPEVEVLLRAYGIRTVEDYSAARRHAMACPALPTCGLAITEAERAMPGLMGRIEAELRELGLEGEPIAIRMTGCPNGCARPYTAELAFVGRGAGRYTVFVGGDQAGTRLALPFLDLVALDDLPRVVRPLFERWKRSRRPGETFGDFCHRVGLEHLRR</sequence>
<dbReference type="GO" id="GO:0020037">
    <property type="term" value="F:heme binding"/>
    <property type="evidence" value="ECO:0007669"/>
    <property type="project" value="InterPro"/>
</dbReference>
<dbReference type="GO" id="GO:0046872">
    <property type="term" value="F:metal ion binding"/>
    <property type="evidence" value="ECO:0007669"/>
    <property type="project" value="UniProtKB-KW"/>
</dbReference>
<evidence type="ECO:0000256" key="3">
    <source>
        <dbReference type="ARBA" id="ARBA00010429"/>
    </source>
</evidence>
<comment type="cofactor">
    <cofactor evidence="1">
        <name>siroheme</name>
        <dbReference type="ChEBI" id="CHEBI:60052"/>
    </cofactor>
</comment>
<dbReference type="GO" id="GO:0050311">
    <property type="term" value="F:sulfite reductase (ferredoxin) activity"/>
    <property type="evidence" value="ECO:0007669"/>
    <property type="project" value="TreeGrafter"/>
</dbReference>
<evidence type="ECO:0000256" key="8">
    <source>
        <dbReference type="ARBA" id="ARBA00023004"/>
    </source>
</evidence>
<dbReference type="InterPro" id="IPR005117">
    <property type="entry name" value="NiRdtase/SiRdtase_haem-b_fer"/>
</dbReference>
<evidence type="ECO:0000256" key="5">
    <source>
        <dbReference type="ARBA" id="ARBA00022617"/>
    </source>
</evidence>
<keyword evidence="4" id="KW-0004">4Fe-4S</keyword>
<gene>
    <name evidence="13" type="ORF">LIP_3359</name>
</gene>
<dbReference type="OrthoDB" id="9803707at2"/>
<dbReference type="NCBIfam" id="NF010029">
    <property type="entry name" value="PRK13504.1"/>
    <property type="match status" value="1"/>
</dbReference>
<evidence type="ECO:0000259" key="12">
    <source>
        <dbReference type="Pfam" id="PF03460"/>
    </source>
</evidence>
<dbReference type="GO" id="GO:0051539">
    <property type="term" value="F:4 iron, 4 sulfur cluster binding"/>
    <property type="evidence" value="ECO:0007669"/>
    <property type="project" value="UniProtKB-KW"/>
</dbReference>
<dbReference type="GO" id="GO:0009337">
    <property type="term" value="C:sulfite reductase complex (NADPH)"/>
    <property type="evidence" value="ECO:0007669"/>
    <property type="project" value="TreeGrafter"/>
</dbReference>
<dbReference type="GO" id="GO:0016002">
    <property type="term" value="F:sulfite reductase activity"/>
    <property type="evidence" value="ECO:0007669"/>
    <property type="project" value="TreeGrafter"/>
</dbReference>
<dbReference type="InterPro" id="IPR045169">
    <property type="entry name" value="NO2/SO3_Rdtase_4Fe4S_prot"/>
</dbReference>
<evidence type="ECO:0000256" key="4">
    <source>
        <dbReference type="ARBA" id="ARBA00022485"/>
    </source>
</evidence>
<keyword evidence="6" id="KW-0479">Metal-binding</keyword>
<organism evidence="13 14">
    <name type="scientific">Limnochorda pilosa</name>
    <dbReference type="NCBI Taxonomy" id="1555112"/>
    <lineage>
        <taxon>Bacteria</taxon>
        <taxon>Bacillati</taxon>
        <taxon>Bacillota</taxon>
        <taxon>Limnochordia</taxon>
        <taxon>Limnochordales</taxon>
        <taxon>Limnochordaceae</taxon>
        <taxon>Limnochorda</taxon>
    </lineage>
</organism>
<comment type="cofactor">
    <cofactor evidence="2">
        <name>[4Fe-4S] cluster</name>
        <dbReference type="ChEBI" id="CHEBI:49883"/>
    </cofactor>
</comment>
<keyword evidence="8" id="KW-0408">Iron</keyword>
<dbReference type="PANTHER" id="PTHR11493">
    <property type="entry name" value="SULFITE REDUCTASE [NADPH] SUBUNIT BETA-RELATED"/>
    <property type="match status" value="1"/>
</dbReference>
<feature type="domain" description="Nitrite/sulphite reductase 4Fe-4S" evidence="11">
    <location>
        <begin position="456"/>
        <end position="591"/>
    </location>
</feature>
<dbReference type="FunFam" id="3.30.413.10:FF:000014">
    <property type="entry name" value="Sulfite reductase [ferredoxin], chloroplastic"/>
    <property type="match status" value="1"/>
</dbReference>
<name>A0A0K2SQ06_LIMPI</name>
<dbReference type="GO" id="GO:0000103">
    <property type="term" value="P:sulfate assimilation"/>
    <property type="evidence" value="ECO:0007669"/>
    <property type="project" value="TreeGrafter"/>
</dbReference>
<protein>
    <submittedName>
        <fullName evidence="13">Sulfite reductase</fullName>
    </submittedName>
</protein>
<evidence type="ECO:0000256" key="7">
    <source>
        <dbReference type="ARBA" id="ARBA00023002"/>
    </source>
</evidence>
<comment type="similarity">
    <text evidence="3">Belongs to the nitrite and sulfite reductase 4Fe-4S domain family.</text>
</comment>
<keyword evidence="5" id="KW-0349">Heme</keyword>
<reference evidence="14" key="1">
    <citation type="submission" date="2015-07" db="EMBL/GenBank/DDBJ databases">
        <title>Complete genome sequence and phylogenetic analysis of Limnochorda pilosa.</title>
        <authorList>
            <person name="Watanabe M."/>
            <person name="Kojima H."/>
            <person name="Fukui M."/>
        </authorList>
    </citation>
    <scope>NUCLEOTIDE SEQUENCE [LARGE SCALE GENOMIC DNA]</scope>
    <source>
        <strain evidence="14">HC45</strain>
    </source>
</reference>
<dbReference type="InterPro" id="IPR036136">
    <property type="entry name" value="Nit/Sulf_reduc_fer-like_dom_sf"/>
</dbReference>
<evidence type="ECO:0000256" key="2">
    <source>
        <dbReference type="ARBA" id="ARBA00001966"/>
    </source>
</evidence>
<dbReference type="Gene3D" id="3.90.480.10">
    <property type="entry name" value="Sulfite Reductase Hemoprotein,Domain 2"/>
    <property type="match status" value="1"/>
</dbReference>
<feature type="domain" description="Nitrite/Sulfite reductase ferredoxin-like" evidence="12">
    <location>
        <begin position="376"/>
        <end position="444"/>
    </location>
</feature>
<dbReference type="PROSITE" id="PS00365">
    <property type="entry name" value="NIR_SIR"/>
    <property type="match status" value="1"/>
</dbReference>
<dbReference type="InterPro" id="IPR006067">
    <property type="entry name" value="NO2/SO3_Rdtase_4Fe4S_dom"/>
</dbReference>
<evidence type="ECO:0000313" key="13">
    <source>
        <dbReference type="EMBL" id="BAS29171.1"/>
    </source>
</evidence>
<dbReference type="PRINTS" id="PR00397">
    <property type="entry name" value="SIROHAEM"/>
</dbReference>
<feature type="domain" description="Nitrite/Sulfite reductase ferredoxin-like" evidence="12">
    <location>
        <begin position="65"/>
        <end position="130"/>
    </location>
</feature>
<dbReference type="Proteomes" id="UP000065807">
    <property type="component" value="Chromosome"/>
</dbReference>
<keyword evidence="9" id="KW-0411">Iron-sulfur</keyword>
<accession>A0A0K2SQ06</accession>
<dbReference type="Gene3D" id="3.30.413.10">
    <property type="entry name" value="Sulfite Reductase Hemoprotein, domain 1"/>
    <property type="match status" value="2"/>
</dbReference>